<name>A0A6A6Z6C1_9PEZI</name>
<feature type="chain" id="PRO_5044629611" evidence="1">
    <location>
        <begin position="22"/>
        <end position="65"/>
    </location>
</feature>
<evidence type="ECO:0000256" key="1">
    <source>
        <dbReference type="SAM" id="SignalP"/>
    </source>
</evidence>
<proteinExistence type="predicted"/>
<evidence type="ECO:0000313" key="2">
    <source>
        <dbReference type="EMBL" id="KAF2816259.1"/>
    </source>
</evidence>
<dbReference type="Proteomes" id="UP000504636">
    <property type="component" value="Unplaced"/>
</dbReference>
<sequence>MRSFSFFSVPLGLAYLALLAGSGIYSGLSRDEAECMRPERMGYPLLKVRSTGFFFIELHSPQVSP</sequence>
<accession>A0A6A6Z6C1</accession>
<evidence type="ECO:0000313" key="3">
    <source>
        <dbReference type="Proteomes" id="UP000504636"/>
    </source>
</evidence>
<protein>
    <submittedName>
        <fullName evidence="2 4">Uncharacterized protein</fullName>
    </submittedName>
</protein>
<dbReference type="RefSeq" id="XP_033583223.1">
    <property type="nucleotide sequence ID" value="XM_033712623.1"/>
</dbReference>
<dbReference type="AlphaFoldDB" id="A0A6A6Z6C1"/>
<feature type="signal peptide" evidence="1">
    <location>
        <begin position="1"/>
        <end position="21"/>
    </location>
</feature>
<dbReference type="GeneID" id="54453516"/>
<reference evidence="4" key="2">
    <citation type="submission" date="2020-04" db="EMBL/GenBank/DDBJ databases">
        <authorList>
            <consortium name="NCBI Genome Project"/>
        </authorList>
    </citation>
    <scope>NUCLEOTIDE SEQUENCE</scope>
    <source>
        <strain evidence="4">CBS 304.34</strain>
    </source>
</reference>
<reference evidence="2 4" key="1">
    <citation type="journal article" date="2020" name="Stud. Mycol.">
        <title>101 Dothideomycetes genomes: a test case for predicting lifestyles and emergence of pathogens.</title>
        <authorList>
            <person name="Haridas S."/>
            <person name="Albert R."/>
            <person name="Binder M."/>
            <person name="Bloem J."/>
            <person name="Labutti K."/>
            <person name="Salamov A."/>
            <person name="Andreopoulos B."/>
            <person name="Baker S."/>
            <person name="Barry K."/>
            <person name="Bills G."/>
            <person name="Bluhm B."/>
            <person name="Cannon C."/>
            <person name="Castanera R."/>
            <person name="Culley D."/>
            <person name="Daum C."/>
            <person name="Ezra D."/>
            <person name="Gonzalez J."/>
            <person name="Henrissat B."/>
            <person name="Kuo A."/>
            <person name="Liang C."/>
            <person name="Lipzen A."/>
            <person name="Lutzoni F."/>
            <person name="Magnuson J."/>
            <person name="Mondo S."/>
            <person name="Nolan M."/>
            <person name="Ohm R."/>
            <person name="Pangilinan J."/>
            <person name="Park H.-J."/>
            <person name="Ramirez L."/>
            <person name="Alfaro M."/>
            <person name="Sun H."/>
            <person name="Tritt A."/>
            <person name="Yoshinaga Y."/>
            <person name="Zwiers L.-H."/>
            <person name="Turgeon B."/>
            <person name="Goodwin S."/>
            <person name="Spatafora J."/>
            <person name="Crous P."/>
            <person name="Grigoriev I."/>
        </authorList>
    </citation>
    <scope>NUCLEOTIDE SEQUENCE</scope>
    <source>
        <strain evidence="2 4">CBS 304.34</strain>
    </source>
</reference>
<reference evidence="4" key="3">
    <citation type="submission" date="2025-04" db="UniProtKB">
        <authorList>
            <consortium name="RefSeq"/>
        </authorList>
    </citation>
    <scope>IDENTIFICATION</scope>
    <source>
        <strain evidence="4">CBS 304.34</strain>
    </source>
</reference>
<keyword evidence="1" id="KW-0732">Signal</keyword>
<organism evidence="2">
    <name type="scientific">Mytilinidion resinicola</name>
    <dbReference type="NCBI Taxonomy" id="574789"/>
    <lineage>
        <taxon>Eukaryota</taxon>
        <taxon>Fungi</taxon>
        <taxon>Dikarya</taxon>
        <taxon>Ascomycota</taxon>
        <taxon>Pezizomycotina</taxon>
        <taxon>Dothideomycetes</taxon>
        <taxon>Pleosporomycetidae</taxon>
        <taxon>Mytilinidiales</taxon>
        <taxon>Mytilinidiaceae</taxon>
        <taxon>Mytilinidion</taxon>
    </lineage>
</organism>
<keyword evidence="3" id="KW-1185">Reference proteome</keyword>
<evidence type="ECO:0000313" key="4">
    <source>
        <dbReference type="RefSeq" id="XP_033583223.1"/>
    </source>
</evidence>
<dbReference type="EMBL" id="MU003693">
    <property type="protein sequence ID" value="KAF2816259.1"/>
    <property type="molecule type" value="Genomic_DNA"/>
</dbReference>
<gene>
    <name evidence="2 4" type="ORF">BDZ99DRAFT_132271</name>
</gene>